<gene>
    <name evidence="1" type="ORF">N4264_10670</name>
</gene>
<dbReference type="EMBL" id="CP104694">
    <property type="protein sequence ID" value="UXI70061.1"/>
    <property type="molecule type" value="Genomic_DNA"/>
</dbReference>
<organism evidence="1 2">
    <name type="scientific">Tahibacter amnicola</name>
    <dbReference type="NCBI Taxonomy" id="2976241"/>
    <lineage>
        <taxon>Bacteria</taxon>
        <taxon>Pseudomonadati</taxon>
        <taxon>Pseudomonadota</taxon>
        <taxon>Gammaproteobacteria</taxon>
        <taxon>Lysobacterales</taxon>
        <taxon>Rhodanobacteraceae</taxon>
        <taxon>Tahibacter</taxon>
    </lineage>
</organism>
<proteinExistence type="predicted"/>
<name>A0ABY6BNB7_9GAMM</name>
<dbReference type="Proteomes" id="UP001064632">
    <property type="component" value="Chromosome"/>
</dbReference>
<protein>
    <submittedName>
        <fullName evidence="1">Uncharacterized protein</fullName>
    </submittedName>
</protein>
<evidence type="ECO:0000313" key="1">
    <source>
        <dbReference type="EMBL" id="UXI70061.1"/>
    </source>
</evidence>
<sequence>MTNLLPGASDAWVAAGRPDVAVQQLLVESWRPALASASRLPMLREYTERAFGPGSYRREVEAALASIRITAGLKGLEGRMSLLGLSVPVPLGYYSSRDEEPRRFETPDEIARWLRPLLLPE</sequence>
<keyword evidence="2" id="KW-1185">Reference proteome</keyword>
<reference evidence="1" key="1">
    <citation type="submission" date="2022-09" db="EMBL/GenBank/DDBJ databases">
        <title>Tahibacter sp. nov., isolated from a fresh water.</title>
        <authorList>
            <person name="Baek J.H."/>
            <person name="Lee J.K."/>
            <person name="Kim J.M."/>
            <person name="Jeon C.O."/>
        </authorList>
    </citation>
    <scope>NUCLEOTIDE SEQUENCE</scope>
    <source>
        <strain evidence="1">W38</strain>
    </source>
</reference>
<accession>A0ABY6BNB7</accession>
<dbReference type="RefSeq" id="WP_261697012.1">
    <property type="nucleotide sequence ID" value="NZ_CP104694.1"/>
</dbReference>
<evidence type="ECO:0000313" key="2">
    <source>
        <dbReference type="Proteomes" id="UP001064632"/>
    </source>
</evidence>